<comment type="similarity">
    <text evidence="2 9">Belongs to the tRNA nucleotidyltransferase/poly(A) polymerase family.</text>
</comment>
<protein>
    <submittedName>
        <fullName evidence="13">CCA tRNA nucleotidyltransferase</fullName>
    </submittedName>
</protein>
<dbReference type="Pfam" id="PF01743">
    <property type="entry name" value="PolyA_pol"/>
    <property type="match status" value="1"/>
</dbReference>
<sequence length="636" mass="70111">MLRKRIMTTSRIGGLKPALVWKPGAFPEPKQQQQRRRRRRCSPYPYSDKKRSSHFRSLRCYRTGSWWDAQQWTASLSDSYSSLISHSSAYYSSSMLMRRRGYAAMRFGVRCEAENPQSSSTKRSSSTQVVPLHLKIPPTNTNSPCGRYVHTPDPRETINLQSALQVVKKLRRRGHEALFAGGWVRDQLLLLRGGGASPTGEPIDAVPVTLLDVDVATSASDEEVLSCFPHTSHFTDSRIRTVVVVDDNTGASTEVTCFRGPDPHSAAQDASRRDFTCNAMFYDPVAQQGGGLVLDYTNGGGQSDLSGGLLRCVGRPRDRFEEDPCRMVRGVRLAAQLGFEVEEKTMAAMRSDECVAWLRGVSRERTFIEVCKGSGTCYQWARTLDLLEVSGLGNVVLPELSDKEQREAAGVAAMVADRPRGREGSWDFEGDEGVTGVRLGSLLDPNTRVLADYKDLGTSPGCPKRFKRDILLPRILADLEKRAARLAEAETGATISPERAAVTNALLDFYASGEQSVACCLWFYSRRVDAKHLAGTSGESGDDFLRRHATQRAKLRRSVELVARGERVVTSAALEREGVRPGPGMGRLLALAQATSAELGLFEEEEVLEALRASPHWPAASGADRVRQEEEEGKAV</sequence>
<feature type="region of interest" description="Disordered" evidence="10">
    <location>
        <begin position="23"/>
        <end position="50"/>
    </location>
</feature>
<organism evidence="13 14">
    <name type="scientific">Chloropicon roscoffensis</name>
    <dbReference type="NCBI Taxonomy" id="1461544"/>
    <lineage>
        <taxon>Eukaryota</taxon>
        <taxon>Viridiplantae</taxon>
        <taxon>Chlorophyta</taxon>
        <taxon>Chloropicophyceae</taxon>
        <taxon>Chloropicales</taxon>
        <taxon>Chloropicaceae</taxon>
        <taxon>Chloropicon</taxon>
    </lineage>
</organism>
<dbReference type="Gene3D" id="1.10.3090.10">
    <property type="entry name" value="cca-adding enzyme, domain 2"/>
    <property type="match status" value="1"/>
</dbReference>
<evidence type="ECO:0000256" key="9">
    <source>
        <dbReference type="RuleBase" id="RU003953"/>
    </source>
</evidence>
<keyword evidence="6" id="KW-0479">Metal-binding</keyword>
<dbReference type="GO" id="GO:0000166">
    <property type="term" value="F:nucleotide binding"/>
    <property type="evidence" value="ECO:0007669"/>
    <property type="project" value="UniProtKB-KW"/>
</dbReference>
<evidence type="ECO:0000256" key="3">
    <source>
        <dbReference type="ARBA" id="ARBA00022679"/>
    </source>
</evidence>
<dbReference type="AlphaFoldDB" id="A0AAX4PF06"/>
<feature type="domain" description="tRNA nucleotidyltransferase/poly(A) polymerase RNA and SrmB- binding" evidence="12">
    <location>
        <begin position="338"/>
        <end position="402"/>
    </location>
</feature>
<keyword evidence="3 9" id="KW-0808">Transferase</keyword>
<keyword evidence="8" id="KW-0460">Magnesium</keyword>
<proteinExistence type="inferred from homology"/>
<evidence type="ECO:0000256" key="7">
    <source>
        <dbReference type="ARBA" id="ARBA00022741"/>
    </source>
</evidence>
<dbReference type="GO" id="GO:0016779">
    <property type="term" value="F:nucleotidyltransferase activity"/>
    <property type="evidence" value="ECO:0007669"/>
    <property type="project" value="UniProtKB-KW"/>
</dbReference>
<comment type="cofactor">
    <cofactor evidence="1">
        <name>Mg(2+)</name>
        <dbReference type="ChEBI" id="CHEBI:18420"/>
    </cofactor>
</comment>
<evidence type="ECO:0000313" key="14">
    <source>
        <dbReference type="Proteomes" id="UP001472866"/>
    </source>
</evidence>
<evidence type="ECO:0000256" key="10">
    <source>
        <dbReference type="SAM" id="MobiDB-lite"/>
    </source>
</evidence>
<dbReference type="PANTHER" id="PTHR46173:SF1">
    <property type="entry name" value="CCA TRNA NUCLEOTIDYLTRANSFERASE 1, MITOCHONDRIAL"/>
    <property type="match status" value="1"/>
</dbReference>
<name>A0AAX4PF06_9CHLO</name>
<dbReference type="SUPFAM" id="SSF81301">
    <property type="entry name" value="Nucleotidyltransferase"/>
    <property type="match status" value="1"/>
</dbReference>
<dbReference type="GO" id="GO:0001680">
    <property type="term" value="P:tRNA 3'-terminal CCA addition"/>
    <property type="evidence" value="ECO:0007669"/>
    <property type="project" value="UniProtKB-ARBA"/>
</dbReference>
<dbReference type="Proteomes" id="UP001472866">
    <property type="component" value="Chromosome 10"/>
</dbReference>
<dbReference type="InterPro" id="IPR050264">
    <property type="entry name" value="Bact_CCA-adding_enz_type3_sf"/>
</dbReference>
<dbReference type="GO" id="GO:0046872">
    <property type="term" value="F:metal ion binding"/>
    <property type="evidence" value="ECO:0007669"/>
    <property type="project" value="UniProtKB-KW"/>
</dbReference>
<dbReference type="Pfam" id="PF12627">
    <property type="entry name" value="PolyA_pol_RNAbd"/>
    <property type="match status" value="1"/>
</dbReference>
<keyword evidence="4" id="KW-0819">tRNA processing</keyword>
<feature type="domain" description="Poly A polymerase head" evidence="11">
    <location>
        <begin position="179"/>
        <end position="311"/>
    </location>
</feature>
<dbReference type="InterPro" id="IPR002646">
    <property type="entry name" value="PolA_pol_head_dom"/>
</dbReference>
<evidence type="ECO:0000256" key="1">
    <source>
        <dbReference type="ARBA" id="ARBA00001946"/>
    </source>
</evidence>
<evidence type="ECO:0000256" key="2">
    <source>
        <dbReference type="ARBA" id="ARBA00007265"/>
    </source>
</evidence>
<evidence type="ECO:0000259" key="11">
    <source>
        <dbReference type="Pfam" id="PF01743"/>
    </source>
</evidence>
<keyword evidence="7" id="KW-0547">Nucleotide-binding</keyword>
<dbReference type="InterPro" id="IPR032828">
    <property type="entry name" value="PolyA_RNA-bd"/>
</dbReference>
<keyword evidence="5" id="KW-0548">Nucleotidyltransferase</keyword>
<dbReference type="Gene3D" id="3.30.460.10">
    <property type="entry name" value="Beta Polymerase, domain 2"/>
    <property type="match status" value="1"/>
</dbReference>
<dbReference type="PANTHER" id="PTHR46173">
    <property type="entry name" value="CCA TRNA NUCLEOTIDYLTRANSFERASE 1, MITOCHONDRIAL"/>
    <property type="match status" value="1"/>
</dbReference>
<evidence type="ECO:0000259" key="12">
    <source>
        <dbReference type="Pfam" id="PF12627"/>
    </source>
</evidence>
<dbReference type="SUPFAM" id="SSF81891">
    <property type="entry name" value="Poly A polymerase C-terminal region-like"/>
    <property type="match status" value="1"/>
</dbReference>
<evidence type="ECO:0000256" key="4">
    <source>
        <dbReference type="ARBA" id="ARBA00022694"/>
    </source>
</evidence>
<dbReference type="GO" id="GO:0000049">
    <property type="term" value="F:tRNA binding"/>
    <property type="evidence" value="ECO:0007669"/>
    <property type="project" value="TreeGrafter"/>
</dbReference>
<keyword evidence="9" id="KW-0694">RNA-binding</keyword>
<evidence type="ECO:0000256" key="8">
    <source>
        <dbReference type="ARBA" id="ARBA00022842"/>
    </source>
</evidence>
<evidence type="ECO:0000256" key="6">
    <source>
        <dbReference type="ARBA" id="ARBA00022723"/>
    </source>
</evidence>
<accession>A0AAX4PF06</accession>
<dbReference type="InterPro" id="IPR043519">
    <property type="entry name" value="NT_sf"/>
</dbReference>
<evidence type="ECO:0000313" key="13">
    <source>
        <dbReference type="EMBL" id="WZN64509.1"/>
    </source>
</evidence>
<reference evidence="13 14" key="1">
    <citation type="submission" date="2024-03" db="EMBL/GenBank/DDBJ databases">
        <title>Complete genome sequence of the green alga Chloropicon roscoffensis RCC1871.</title>
        <authorList>
            <person name="Lemieux C."/>
            <person name="Pombert J.-F."/>
            <person name="Otis C."/>
            <person name="Turmel M."/>
        </authorList>
    </citation>
    <scope>NUCLEOTIDE SEQUENCE [LARGE SCALE GENOMIC DNA]</scope>
    <source>
        <strain evidence="13 14">RCC1871</strain>
    </source>
</reference>
<evidence type="ECO:0000256" key="5">
    <source>
        <dbReference type="ARBA" id="ARBA00022695"/>
    </source>
</evidence>
<keyword evidence="14" id="KW-1185">Reference proteome</keyword>
<dbReference type="EMBL" id="CP151510">
    <property type="protein sequence ID" value="WZN64509.1"/>
    <property type="molecule type" value="Genomic_DNA"/>
</dbReference>
<gene>
    <name evidence="13" type="ORF">HKI87_10g60660</name>
</gene>